<evidence type="ECO:0000313" key="1">
    <source>
        <dbReference type="EMBL" id="PWU44394.1"/>
    </source>
</evidence>
<proteinExistence type="predicted"/>
<name>A0A317JWP0_9ACTN</name>
<keyword evidence="2" id="KW-1185">Reference proteome</keyword>
<dbReference type="AlphaFoldDB" id="A0A317JWP0"/>
<evidence type="ECO:0000313" key="2">
    <source>
        <dbReference type="Proteomes" id="UP000245683"/>
    </source>
</evidence>
<gene>
    <name evidence="1" type="ORF">DLJ46_26195</name>
</gene>
<sequence length="89" mass="9782">MTQRSPRTRRRCAARWQEDQDEPFVLSVAPDHFHKDNVSGGAPYGIVLPDACADAHFVGEVGMPLVSYLNWVFRHGGFPRPTVTTGSGG</sequence>
<dbReference type="EMBL" id="QGSV01000326">
    <property type="protein sequence ID" value="PWU44394.1"/>
    <property type="molecule type" value="Genomic_DNA"/>
</dbReference>
<comment type="caution">
    <text evidence="1">The sequence shown here is derived from an EMBL/GenBank/DDBJ whole genome shotgun (WGS) entry which is preliminary data.</text>
</comment>
<dbReference type="Proteomes" id="UP000245683">
    <property type="component" value="Unassembled WGS sequence"/>
</dbReference>
<accession>A0A317JWP0</accession>
<organism evidence="1 2">
    <name type="scientific">Micromonospora globispora</name>
    <dbReference type="NCBI Taxonomy" id="1450148"/>
    <lineage>
        <taxon>Bacteria</taxon>
        <taxon>Bacillati</taxon>
        <taxon>Actinomycetota</taxon>
        <taxon>Actinomycetes</taxon>
        <taxon>Micromonosporales</taxon>
        <taxon>Micromonosporaceae</taxon>
        <taxon>Micromonospora</taxon>
    </lineage>
</organism>
<protein>
    <submittedName>
        <fullName evidence="1">Uncharacterized protein</fullName>
    </submittedName>
</protein>
<reference evidence="2" key="1">
    <citation type="submission" date="2018-05" db="EMBL/GenBank/DDBJ databases">
        <title>Micromonospora globispora sp. nov. and Micromonospora rugosa sp. nov., isolated from marine sediment.</title>
        <authorList>
            <person name="Carro L."/>
            <person name="Aysel V."/>
            <person name="Cetin D."/>
            <person name="Igual J.M."/>
            <person name="Klenk H.-P."/>
            <person name="Trujillo M.E."/>
            <person name="Sahin N."/>
        </authorList>
    </citation>
    <scope>NUCLEOTIDE SEQUENCE [LARGE SCALE GENOMIC DNA]</scope>
    <source>
        <strain evidence="2">S2904</strain>
    </source>
</reference>